<keyword evidence="1" id="KW-0472">Membrane</keyword>
<keyword evidence="5" id="KW-1185">Reference proteome</keyword>
<reference evidence="3 5" key="4">
    <citation type="journal article" date="2014" name="BMC Genomics">
        <title>An improved genome release (version Mt4.0) for the model legume Medicago truncatula.</title>
        <authorList>
            <person name="Tang H."/>
            <person name="Krishnakumar V."/>
            <person name="Bidwell S."/>
            <person name="Rosen B."/>
            <person name="Chan A."/>
            <person name="Zhou S."/>
            <person name="Gentzbittel L."/>
            <person name="Childs K.L."/>
            <person name="Yandell M."/>
            <person name="Gundlach H."/>
            <person name="Mayer K.F."/>
            <person name="Schwartz D.C."/>
            <person name="Town C.D."/>
        </authorList>
    </citation>
    <scope>GENOME REANNOTATION</scope>
    <source>
        <strain evidence="4 5">cv. Jemalong A17</strain>
    </source>
</reference>
<sequence>MYKVSEVNIPMGEVVLIVIHSNDTLLVVLVFPLAIWFVEHVGAWFFQVMETRLSLKQCRVHSFVLHVGILEVMLLEMR</sequence>
<keyword evidence="1" id="KW-1133">Transmembrane helix</keyword>
<dbReference type="PaxDb" id="3880-AES80823"/>
<reference evidence="2" key="1">
    <citation type="submission" date="2005-09" db="EMBL/GenBank/DDBJ databases">
        <authorList>
            <person name="Town C.D."/>
        </authorList>
    </citation>
    <scope>NUCLEOTIDE SEQUENCE</scope>
</reference>
<evidence type="ECO:0000313" key="4">
    <source>
        <dbReference type="EnsemblPlants" id="AES80823"/>
    </source>
</evidence>
<reference evidence="4" key="5">
    <citation type="submission" date="2015-04" db="UniProtKB">
        <authorList>
            <consortium name="EnsemblPlants"/>
        </authorList>
    </citation>
    <scope>IDENTIFICATION</scope>
    <source>
        <strain evidence="4">cv. Jemalong A17</strain>
    </source>
</reference>
<protein>
    <submittedName>
        <fullName evidence="3">Transmembrane protein, putative</fullName>
    </submittedName>
</protein>
<accession>A2Q5Q8</accession>
<feature type="transmembrane region" description="Helical" evidence="1">
    <location>
        <begin position="25"/>
        <end position="46"/>
    </location>
</feature>
<reference evidence="2" key="2">
    <citation type="submission" date="2007-03" db="EMBL/GenBank/DDBJ databases">
        <authorList>
            <consortium name="The International Medicago Genome Annotation Group"/>
        </authorList>
    </citation>
    <scope>NUCLEOTIDE SEQUENCE</scope>
</reference>
<dbReference type="HOGENOM" id="CLU_2625742_0_0_1"/>
<name>A2Q5Q8_MEDTR</name>
<dbReference type="AlphaFoldDB" id="A2Q5Q8"/>
<evidence type="ECO:0000313" key="2">
    <source>
        <dbReference type="EMBL" id="ABN09820.1"/>
    </source>
</evidence>
<keyword evidence="1 3" id="KW-0812">Transmembrane</keyword>
<evidence type="ECO:0000313" key="3">
    <source>
        <dbReference type="EMBL" id="AES80823.1"/>
    </source>
</evidence>
<dbReference type="EMBL" id="CM001223">
    <property type="protein sequence ID" value="AES80823.1"/>
    <property type="molecule type" value="Genomic_DNA"/>
</dbReference>
<evidence type="ECO:0000256" key="1">
    <source>
        <dbReference type="SAM" id="Phobius"/>
    </source>
</evidence>
<evidence type="ECO:0000313" key="5">
    <source>
        <dbReference type="Proteomes" id="UP000002051"/>
    </source>
</evidence>
<proteinExistence type="predicted"/>
<gene>
    <name evidence="3" type="ordered locus">MTR_7g085340</name>
    <name evidence="2" type="ORF">MtrDRAFT_AC167711g4v2</name>
</gene>
<dbReference type="EMBL" id="AC167711">
    <property type="protein sequence ID" value="ABN09820.1"/>
    <property type="molecule type" value="Genomic_DNA"/>
</dbReference>
<reference evidence="3 5" key="3">
    <citation type="journal article" date="2011" name="Nature">
        <title>The Medicago genome provides insight into the evolution of rhizobial symbioses.</title>
        <authorList>
            <person name="Young N.D."/>
            <person name="Debelle F."/>
            <person name="Oldroyd G.E."/>
            <person name="Geurts R."/>
            <person name="Cannon S.B."/>
            <person name="Udvardi M.K."/>
            <person name="Benedito V.A."/>
            <person name="Mayer K.F."/>
            <person name="Gouzy J."/>
            <person name="Schoof H."/>
            <person name="Van de Peer Y."/>
            <person name="Proost S."/>
            <person name="Cook D.R."/>
            <person name="Meyers B.C."/>
            <person name="Spannagl M."/>
            <person name="Cheung F."/>
            <person name="De Mita S."/>
            <person name="Krishnakumar V."/>
            <person name="Gundlach H."/>
            <person name="Zhou S."/>
            <person name="Mudge J."/>
            <person name="Bharti A.K."/>
            <person name="Murray J.D."/>
            <person name="Naoumkina M.A."/>
            <person name="Rosen B."/>
            <person name="Silverstein K.A."/>
            <person name="Tang H."/>
            <person name="Rombauts S."/>
            <person name="Zhao P.X."/>
            <person name="Zhou P."/>
            <person name="Barbe V."/>
            <person name="Bardou P."/>
            <person name="Bechner M."/>
            <person name="Bellec A."/>
            <person name="Berger A."/>
            <person name="Berges H."/>
            <person name="Bidwell S."/>
            <person name="Bisseling T."/>
            <person name="Choisne N."/>
            <person name="Couloux A."/>
            <person name="Denny R."/>
            <person name="Deshpande S."/>
            <person name="Dai X."/>
            <person name="Doyle J.J."/>
            <person name="Dudez A.M."/>
            <person name="Farmer A.D."/>
            <person name="Fouteau S."/>
            <person name="Franken C."/>
            <person name="Gibelin C."/>
            <person name="Gish J."/>
            <person name="Goldstein S."/>
            <person name="Gonzalez A.J."/>
            <person name="Green P.J."/>
            <person name="Hallab A."/>
            <person name="Hartog M."/>
            <person name="Hua A."/>
            <person name="Humphray S.J."/>
            <person name="Jeong D.H."/>
            <person name="Jing Y."/>
            <person name="Jocker A."/>
            <person name="Kenton S.M."/>
            <person name="Kim D.J."/>
            <person name="Klee K."/>
            <person name="Lai H."/>
            <person name="Lang C."/>
            <person name="Lin S."/>
            <person name="Macmil S.L."/>
            <person name="Magdelenat G."/>
            <person name="Matthews L."/>
            <person name="McCorrison J."/>
            <person name="Monaghan E.L."/>
            <person name="Mun J.H."/>
            <person name="Najar F.Z."/>
            <person name="Nicholson C."/>
            <person name="Noirot C."/>
            <person name="O'Bleness M."/>
            <person name="Paule C.R."/>
            <person name="Poulain J."/>
            <person name="Prion F."/>
            <person name="Qin B."/>
            <person name="Qu C."/>
            <person name="Retzel E.F."/>
            <person name="Riddle C."/>
            <person name="Sallet E."/>
            <person name="Samain S."/>
            <person name="Samson N."/>
            <person name="Sanders I."/>
            <person name="Saurat O."/>
            <person name="Scarpelli C."/>
            <person name="Schiex T."/>
            <person name="Segurens B."/>
            <person name="Severin A.J."/>
            <person name="Sherrier D.J."/>
            <person name="Shi R."/>
            <person name="Sims S."/>
            <person name="Singer S.R."/>
            <person name="Sinharoy S."/>
            <person name="Sterck L."/>
            <person name="Viollet A."/>
            <person name="Wang B.B."/>
            <person name="Wang K."/>
            <person name="Wang M."/>
            <person name="Wang X."/>
            <person name="Warfsmann J."/>
            <person name="Weissenbach J."/>
            <person name="White D.D."/>
            <person name="White J.D."/>
            <person name="Wiley G.B."/>
            <person name="Wincker P."/>
            <person name="Xing Y."/>
            <person name="Yang L."/>
            <person name="Yao Z."/>
            <person name="Ying F."/>
            <person name="Zhai J."/>
            <person name="Zhou L."/>
            <person name="Zuber A."/>
            <person name="Denarie J."/>
            <person name="Dixon R.A."/>
            <person name="May G.D."/>
            <person name="Schwartz D.C."/>
            <person name="Rogers J."/>
            <person name="Quetier F."/>
            <person name="Town C.D."/>
            <person name="Roe B.A."/>
        </authorList>
    </citation>
    <scope>NUCLEOTIDE SEQUENCE [LARGE SCALE GENOMIC DNA]</scope>
    <source>
        <strain evidence="3">A17</strain>
        <strain evidence="4 5">cv. Jemalong A17</strain>
    </source>
</reference>
<dbReference type="Proteomes" id="UP000002051">
    <property type="component" value="Unassembled WGS sequence"/>
</dbReference>
<organism evidence="2">
    <name type="scientific">Medicago truncatula</name>
    <name type="common">Barrel medic</name>
    <name type="synonym">Medicago tribuloides</name>
    <dbReference type="NCBI Taxonomy" id="3880"/>
    <lineage>
        <taxon>Eukaryota</taxon>
        <taxon>Viridiplantae</taxon>
        <taxon>Streptophyta</taxon>
        <taxon>Embryophyta</taxon>
        <taxon>Tracheophyta</taxon>
        <taxon>Spermatophyta</taxon>
        <taxon>Magnoliopsida</taxon>
        <taxon>eudicotyledons</taxon>
        <taxon>Gunneridae</taxon>
        <taxon>Pentapetalae</taxon>
        <taxon>rosids</taxon>
        <taxon>fabids</taxon>
        <taxon>Fabales</taxon>
        <taxon>Fabaceae</taxon>
        <taxon>Papilionoideae</taxon>
        <taxon>50 kb inversion clade</taxon>
        <taxon>NPAAA clade</taxon>
        <taxon>Hologalegina</taxon>
        <taxon>IRL clade</taxon>
        <taxon>Trifolieae</taxon>
        <taxon>Medicago</taxon>
    </lineage>
</organism>
<dbReference type="EnsemblPlants" id="AES80823">
    <property type="protein sequence ID" value="AES80823"/>
    <property type="gene ID" value="MTR_7g085340"/>
</dbReference>